<dbReference type="SUPFAM" id="SSF50965">
    <property type="entry name" value="Galactose oxidase, central domain"/>
    <property type="match status" value="1"/>
</dbReference>
<evidence type="ECO:0000256" key="1">
    <source>
        <dbReference type="SAM" id="MobiDB-lite"/>
    </source>
</evidence>
<evidence type="ECO:0000313" key="3">
    <source>
        <dbReference type="Proteomes" id="UP001432322"/>
    </source>
</evidence>
<comment type="caution">
    <text evidence="2">The sequence shown here is derived from an EMBL/GenBank/DDBJ whole genome shotgun (WGS) entry which is preliminary data.</text>
</comment>
<dbReference type="InterPro" id="IPR015915">
    <property type="entry name" value="Kelch-typ_b-propeller"/>
</dbReference>
<feature type="non-terminal residue" evidence="2">
    <location>
        <position position="1"/>
    </location>
</feature>
<dbReference type="Proteomes" id="UP001432322">
    <property type="component" value="Unassembled WGS sequence"/>
</dbReference>
<sequence length="378" mass="43454">RMLVVSNAKIGNGDNKLMADKYFTLVGKLYVIDVQGEKFDSQCPMRIYEIINGRKTIEVDIHYAKDRPLVNMRCSTLAFVYNGSVYVWESDEYNDGSALEERSYLHKGTLESDGFHWESVATTGETPHEFVWVSVYDAYESRLYAENTDAENTNSIFVLDMKTMSWERIQTIVNEEVAHARRSADSTSSISIIGGGKWHLFLKEHIVLDLQTYRWSVVRSPIDAECVWTAFSVAQQVFIIDQSTDSTVYRFNSEINQFERLRIRLPDECDILERWKAVVSGSRVFLLGGGTSWRNVWEVQLQRICVIESNPSLADWAASSLMKCKNGKKIMKQLLPKNITEDYFGSESEEEEEDDIYDDVADESDNEDEPVEKRARVE</sequence>
<feature type="region of interest" description="Disordered" evidence="1">
    <location>
        <begin position="343"/>
        <end position="378"/>
    </location>
</feature>
<dbReference type="Gene3D" id="2.120.10.80">
    <property type="entry name" value="Kelch-type beta propeller"/>
    <property type="match status" value="1"/>
</dbReference>
<name>A0AAV5VMR6_9BILA</name>
<accession>A0AAV5VMR6</accession>
<dbReference type="EMBL" id="BTSY01000003">
    <property type="protein sequence ID" value="GMT20824.1"/>
    <property type="molecule type" value="Genomic_DNA"/>
</dbReference>
<reference evidence="2" key="1">
    <citation type="submission" date="2023-10" db="EMBL/GenBank/DDBJ databases">
        <title>Genome assembly of Pristionchus species.</title>
        <authorList>
            <person name="Yoshida K."/>
            <person name="Sommer R.J."/>
        </authorList>
    </citation>
    <scope>NUCLEOTIDE SEQUENCE</scope>
    <source>
        <strain evidence="2">RS5133</strain>
    </source>
</reference>
<feature type="compositionally biased region" description="Acidic residues" evidence="1">
    <location>
        <begin position="347"/>
        <end position="370"/>
    </location>
</feature>
<evidence type="ECO:0000313" key="2">
    <source>
        <dbReference type="EMBL" id="GMT20824.1"/>
    </source>
</evidence>
<organism evidence="2 3">
    <name type="scientific">Pristionchus fissidentatus</name>
    <dbReference type="NCBI Taxonomy" id="1538716"/>
    <lineage>
        <taxon>Eukaryota</taxon>
        <taxon>Metazoa</taxon>
        <taxon>Ecdysozoa</taxon>
        <taxon>Nematoda</taxon>
        <taxon>Chromadorea</taxon>
        <taxon>Rhabditida</taxon>
        <taxon>Rhabditina</taxon>
        <taxon>Diplogasteromorpha</taxon>
        <taxon>Diplogasteroidea</taxon>
        <taxon>Neodiplogasteridae</taxon>
        <taxon>Pristionchus</taxon>
    </lineage>
</organism>
<gene>
    <name evidence="2" type="ORF">PFISCL1PPCAC_12121</name>
</gene>
<dbReference type="AlphaFoldDB" id="A0AAV5VMR6"/>
<keyword evidence="3" id="KW-1185">Reference proteome</keyword>
<proteinExistence type="predicted"/>
<protein>
    <submittedName>
        <fullName evidence="2">Uncharacterized protein</fullName>
    </submittedName>
</protein>
<dbReference type="InterPro" id="IPR011043">
    <property type="entry name" value="Gal_Oxase/kelch_b-propeller"/>
</dbReference>